<sequence>MAKLAGKPRELGYRWPAEWEPHVGTLLSWAHNRESWPDKFEPIPFVYQRLVETLSQFEPVHIQAAGDALAEATQMVGHLPNVTLHPIATNDAWARDHGPIFLQSTNDDQPRAALDWRYNAWGGKYPPWDADDASAQQLLADLDVPYFEPGIILEGGAVEGNGAGVILTTEECLLNPNRNPTLSRDDMERYLRDYLCAEKVLWLGRGIVGDDTDGHIDELARFVAPNRIVAAYEPNTGDENHEPLAENFARLQAMTDPHGKPFEVIKLPMPQPKLVGEQRIPACYCNFYIANGVVIVPQFDDPADAAAVEVLRRCFPDRQIVPLPALDLVWGLGAYHCITQQIMR</sequence>
<dbReference type="SUPFAM" id="SSF55909">
    <property type="entry name" value="Pentein"/>
    <property type="match status" value="1"/>
</dbReference>
<dbReference type="EMBL" id="AANZ01000040">
    <property type="protein sequence ID" value="EAQ77183.1"/>
    <property type="molecule type" value="Genomic_DNA"/>
</dbReference>
<reference evidence="2 3" key="1">
    <citation type="submission" date="2006-02" db="EMBL/GenBank/DDBJ databases">
        <authorList>
            <person name="Amann R."/>
            <person name="Ferriera S."/>
            <person name="Johnson J."/>
            <person name="Kravitz S."/>
            <person name="Halpern A."/>
            <person name="Remington K."/>
            <person name="Beeson K."/>
            <person name="Tran B."/>
            <person name="Rogers Y.-H."/>
            <person name="Friedman R."/>
            <person name="Venter J.C."/>
        </authorList>
    </citation>
    <scope>NUCLEOTIDE SEQUENCE [LARGE SCALE GENOMIC DNA]</scope>
    <source>
        <strain evidence="2 3">DSM 3645</strain>
    </source>
</reference>
<keyword evidence="1" id="KW-0378">Hydrolase</keyword>
<gene>
    <name evidence="2" type="ORF">DSM3645_13113</name>
</gene>
<dbReference type="PANTHER" id="PTHR31377">
    <property type="entry name" value="AGMATINE DEIMINASE-RELATED"/>
    <property type="match status" value="1"/>
</dbReference>
<evidence type="ECO:0000256" key="1">
    <source>
        <dbReference type="ARBA" id="ARBA00022801"/>
    </source>
</evidence>
<dbReference type="OrthoDB" id="9808013at2"/>
<protein>
    <recommendedName>
        <fullName evidence="4">Agmatine deiminase</fullName>
    </recommendedName>
</protein>
<dbReference type="eggNOG" id="COG2957">
    <property type="taxonomic scope" value="Bacteria"/>
</dbReference>
<dbReference type="Proteomes" id="UP000004358">
    <property type="component" value="Unassembled WGS sequence"/>
</dbReference>
<evidence type="ECO:0000313" key="2">
    <source>
        <dbReference type="EMBL" id="EAQ77183.1"/>
    </source>
</evidence>
<evidence type="ECO:0008006" key="4">
    <source>
        <dbReference type="Google" id="ProtNLM"/>
    </source>
</evidence>
<accession>A4A221</accession>
<dbReference type="InterPro" id="IPR007466">
    <property type="entry name" value="Peptidyl-Arg-deiminase_porph"/>
</dbReference>
<dbReference type="GO" id="GO:0004668">
    <property type="term" value="F:protein-arginine deiminase activity"/>
    <property type="evidence" value="ECO:0007669"/>
    <property type="project" value="InterPro"/>
</dbReference>
<comment type="caution">
    <text evidence="2">The sequence shown here is derived from an EMBL/GenBank/DDBJ whole genome shotgun (WGS) entry which is preliminary data.</text>
</comment>
<organism evidence="2 3">
    <name type="scientific">Blastopirellula marina DSM 3645</name>
    <dbReference type="NCBI Taxonomy" id="314230"/>
    <lineage>
        <taxon>Bacteria</taxon>
        <taxon>Pseudomonadati</taxon>
        <taxon>Planctomycetota</taxon>
        <taxon>Planctomycetia</taxon>
        <taxon>Pirellulales</taxon>
        <taxon>Pirellulaceae</taxon>
        <taxon>Blastopirellula</taxon>
    </lineage>
</organism>
<dbReference type="AlphaFoldDB" id="A4A221"/>
<dbReference type="GO" id="GO:0047632">
    <property type="term" value="F:agmatine deiminase activity"/>
    <property type="evidence" value="ECO:0007669"/>
    <property type="project" value="TreeGrafter"/>
</dbReference>
<dbReference type="Pfam" id="PF04371">
    <property type="entry name" value="PAD_porph"/>
    <property type="match status" value="1"/>
</dbReference>
<dbReference type="STRING" id="314230.DSM3645_13113"/>
<proteinExistence type="predicted"/>
<name>A4A221_9BACT</name>
<dbReference type="HOGENOM" id="CLU_037682_0_0_0"/>
<dbReference type="RefSeq" id="WP_002650521.1">
    <property type="nucleotide sequence ID" value="NZ_CH672376.1"/>
</dbReference>
<dbReference type="PANTHER" id="PTHR31377:SF0">
    <property type="entry name" value="AGMATINE DEIMINASE-RELATED"/>
    <property type="match status" value="1"/>
</dbReference>
<dbReference type="GO" id="GO:0009446">
    <property type="term" value="P:putrescine biosynthetic process"/>
    <property type="evidence" value="ECO:0007669"/>
    <property type="project" value="InterPro"/>
</dbReference>
<dbReference type="Gene3D" id="3.75.10.10">
    <property type="entry name" value="L-arginine/glycine Amidinotransferase, Chain A"/>
    <property type="match status" value="1"/>
</dbReference>
<evidence type="ECO:0000313" key="3">
    <source>
        <dbReference type="Proteomes" id="UP000004358"/>
    </source>
</evidence>